<dbReference type="AlphaFoldDB" id="C7M3A5"/>
<dbReference type="GO" id="GO:0005886">
    <property type="term" value="C:plasma membrane"/>
    <property type="evidence" value="ECO:0007669"/>
    <property type="project" value="UniProtKB-SubCell"/>
</dbReference>
<comment type="subcellular location">
    <subcellularLocation>
        <location evidence="1 9">Cell membrane</location>
        <topology evidence="1 9">Multi-pass membrane protein</topology>
    </subcellularLocation>
</comment>
<evidence type="ECO:0000256" key="1">
    <source>
        <dbReference type="ARBA" id="ARBA00004651"/>
    </source>
</evidence>
<keyword evidence="7 9" id="KW-1133">Transmembrane helix</keyword>
<keyword evidence="5 9" id="KW-0169">Cobalamin biosynthesis</keyword>
<evidence type="ECO:0000256" key="7">
    <source>
        <dbReference type="ARBA" id="ARBA00022989"/>
    </source>
</evidence>
<keyword evidence="11" id="KW-1185">Reference proteome</keyword>
<comment type="function">
    <text evidence="9">Converts cobyric acid to cobinamide by the addition of aminopropanol on the F carboxylic group.</text>
</comment>
<reference evidence="10 11" key="1">
    <citation type="journal article" date="2009" name="Stand. Genomic Sci.">
        <title>Complete genome sequence of Acidimicrobium ferrooxidans type strain (ICP).</title>
        <authorList>
            <person name="Clum A."/>
            <person name="Nolan M."/>
            <person name="Lang E."/>
            <person name="Glavina Del Rio T."/>
            <person name="Tice H."/>
            <person name="Copeland A."/>
            <person name="Cheng J.F."/>
            <person name="Lucas S."/>
            <person name="Chen F."/>
            <person name="Bruce D."/>
            <person name="Goodwin L."/>
            <person name="Pitluck S."/>
            <person name="Ivanova N."/>
            <person name="Mavrommatis K."/>
            <person name="Mikhailova N."/>
            <person name="Pati A."/>
            <person name="Chen A."/>
            <person name="Palaniappan K."/>
            <person name="Goker M."/>
            <person name="Spring S."/>
            <person name="Land M."/>
            <person name="Hauser L."/>
            <person name="Chang Y.J."/>
            <person name="Jeffries C.C."/>
            <person name="Chain P."/>
            <person name="Bristow J."/>
            <person name="Eisen J.A."/>
            <person name="Markowitz V."/>
            <person name="Hugenholtz P."/>
            <person name="Kyrpides N.C."/>
            <person name="Klenk H.P."/>
            <person name="Lapidus A."/>
        </authorList>
    </citation>
    <scope>NUCLEOTIDE SEQUENCE [LARGE SCALE GENOMIC DNA]</scope>
    <source>
        <strain evidence="11">DSM 10331 / JCM 15462 / NBRC 103882 / ICP</strain>
    </source>
</reference>
<feature type="transmembrane region" description="Helical" evidence="9">
    <location>
        <begin position="50"/>
        <end position="69"/>
    </location>
</feature>
<dbReference type="KEGG" id="afo:Afer_0538"/>
<comment type="similarity">
    <text evidence="3 9">Belongs to the CobD/CbiB family.</text>
</comment>
<evidence type="ECO:0000256" key="5">
    <source>
        <dbReference type="ARBA" id="ARBA00022573"/>
    </source>
</evidence>
<evidence type="ECO:0000256" key="4">
    <source>
        <dbReference type="ARBA" id="ARBA00022475"/>
    </source>
</evidence>
<dbReference type="InterPro" id="IPR004485">
    <property type="entry name" value="Cobalamin_biosynth_CobD/CbiB"/>
</dbReference>
<evidence type="ECO:0000313" key="11">
    <source>
        <dbReference type="Proteomes" id="UP000000771"/>
    </source>
</evidence>
<keyword evidence="6 9" id="KW-0812">Transmembrane</keyword>
<keyword evidence="8 9" id="KW-0472">Membrane</keyword>
<proteinExistence type="inferred from homology"/>
<evidence type="ECO:0000256" key="6">
    <source>
        <dbReference type="ARBA" id="ARBA00022692"/>
    </source>
</evidence>
<dbReference type="RefSeq" id="WP_015797994.1">
    <property type="nucleotide sequence ID" value="NC_013124.1"/>
</dbReference>
<organism evidence="10 11">
    <name type="scientific">Acidimicrobium ferrooxidans (strain DSM 10331 / JCM 15462 / NBRC 103882 / ICP)</name>
    <dbReference type="NCBI Taxonomy" id="525909"/>
    <lineage>
        <taxon>Bacteria</taxon>
        <taxon>Bacillati</taxon>
        <taxon>Actinomycetota</taxon>
        <taxon>Acidimicrobiia</taxon>
        <taxon>Acidimicrobiales</taxon>
        <taxon>Acidimicrobiaceae</taxon>
        <taxon>Acidimicrobium</taxon>
    </lineage>
</organism>
<evidence type="ECO:0000313" key="10">
    <source>
        <dbReference type="EMBL" id="ACU53499.1"/>
    </source>
</evidence>
<dbReference type="PANTHER" id="PTHR34308:SF1">
    <property type="entry name" value="COBALAMIN BIOSYNTHESIS PROTEIN CBIB"/>
    <property type="match status" value="1"/>
</dbReference>
<sequence length="299" mass="31566">MRRTRSLELAVALGLDAMLGDPPDRWHPVAWFGRAASVLERRYWRDDRRVGALVAGALVVGGTLVGAVIDRVPGGALASAWVALGGAGLRRRALDVARALDDGDLEQARAWLGWLVGRDRDGLDATEIARATIESVAENTVDAVLGPMVWHVALGSMGSIALRAVNTLDAMVGHRNARFERFGWFAARLDDLVMAPPRRLAIALAAPSHRRLLPAARSHPSPNAGPMEALVAAAVGVRLGGVNRYGDAVVELPVLDGGPPPDAAAIRRAVRWSRSVTLGTLAFLAVAEQAANAAVGRAP</sequence>
<evidence type="ECO:0000256" key="8">
    <source>
        <dbReference type="ARBA" id="ARBA00023136"/>
    </source>
</evidence>
<name>C7M3A5_ACIFD</name>
<dbReference type="Pfam" id="PF03186">
    <property type="entry name" value="CobD_Cbib"/>
    <property type="match status" value="1"/>
</dbReference>
<dbReference type="PANTHER" id="PTHR34308">
    <property type="entry name" value="COBALAMIN BIOSYNTHESIS PROTEIN CBIB"/>
    <property type="match status" value="1"/>
</dbReference>
<accession>C7M3A5</accession>
<keyword evidence="4 9" id="KW-1003">Cell membrane</keyword>
<dbReference type="Proteomes" id="UP000000771">
    <property type="component" value="Chromosome"/>
</dbReference>
<dbReference type="STRING" id="525909.Afer_0538"/>
<evidence type="ECO:0000256" key="2">
    <source>
        <dbReference type="ARBA" id="ARBA00004953"/>
    </source>
</evidence>
<dbReference type="eggNOG" id="COG1270">
    <property type="taxonomic scope" value="Bacteria"/>
</dbReference>
<dbReference type="EMBL" id="CP001631">
    <property type="protein sequence ID" value="ACU53499.1"/>
    <property type="molecule type" value="Genomic_DNA"/>
</dbReference>
<dbReference type="UniPathway" id="UPA00148"/>
<dbReference type="GO" id="GO:0015420">
    <property type="term" value="F:ABC-type vitamin B12 transporter activity"/>
    <property type="evidence" value="ECO:0007669"/>
    <property type="project" value="UniProtKB-UniRule"/>
</dbReference>
<comment type="pathway">
    <text evidence="2 9">Cofactor biosynthesis; adenosylcobalamin biosynthesis.</text>
</comment>
<dbReference type="HOGENOM" id="CLU_054212_1_2_11"/>
<dbReference type="HAMAP" id="MF_00024">
    <property type="entry name" value="CobD_CbiB"/>
    <property type="match status" value="1"/>
</dbReference>
<comment type="caution">
    <text evidence="9">Lacks conserved residue(s) required for the propagation of feature annotation.</text>
</comment>
<gene>
    <name evidence="9" type="primary">cobD</name>
    <name evidence="10" type="ordered locus">Afer_0538</name>
</gene>
<dbReference type="GO" id="GO:0009236">
    <property type="term" value="P:cobalamin biosynthetic process"/>
    <property type="evidence" value="ECO:0007669"/>
    <property type="project" value="UniProtKB-UniRule"/>
</dbReference>
<protein>
    <recommendedName>
        <fullName evidence="9">Cobalamin biosynthesis protein CobD</fullName>
    </recommendedName>
</protein>
<evidence type="ECO:0000256" key="9">
    <source>
        <dbReference type="HAMAP-Rule" id="MF_00024"/>
    </source>
</evidence>
<evidence type="ECO:0000256" key="3">
    <source>
        <dbReference type="ARBA" id="ARBA00006263"/>
    </source>
</evidence>
<dbReference type="GO" id="GO:0048472">
    <property type="term" value="F:threonine-phosphate decarboxylase activity"/>
    <property type="evidence" value="ECO:0007669"/>
    <property type="project" value="InterPro"/>
</dbReference>